<dbReference type="GO" id="GO:0008168">
    <property type="term" value="F:methyltransferase activity"/>
    <property type="evidence" value="ECO:0007669"/>
    <property type="project" value="TreeGrafter"/>
</dbReference>
<dbReference type="PANTHER" id="PTHR42912">
    <property type="entry name" value="METHYLTRANSFERASE"/>
    <property type="match status" value="1"/>
</dbReference>
<sequence>MVDNSGTSGSRVHHYLQRAYALAESSEAEILYDQWADVYDTDNANGYASPRRCVEAVIKNLSPASDKLKVLDAGCGTGLVGDCLAETSLQFVLDGVDLSAGMLAEARGKGVYRELERANLNEKIAKPDGSYDVVVCVGTLTKGHVGPEVLAELARVATKSGLIVATVHNDIWETGGYKAKIEKLQNDEIVQIISAEEFGILEWKNTGGRMLVVRKR</sequence>
<dbReference type="Proteomes" id="UP001147747">
    <property type="component" value="Unassembled WGS sequence"/>
</dbReference>
<dbReference type="SUPFAM" id="SSF53335">
    <property type="entry name" value="S-adenosyl-L-methionine-dependent methyltransferases"/>
    <property type="match status" value="1"/>
</dbReference>
<dbReference type="InterPro" id="IPR029063">
    <property type="entry name" value="SAM-dependent_MTases_sf"/>
</dbReference>
<dbReference type="Pfam" id="PF13649">
    <property type="entry name" value="Methyltransf_25"/>
    <property type="match status" value="1"/>
</dbReference>
<dbReference type="InterPro" id="IPR050508">
    <property type="entry name" value="Methyltransf_Superfamily"/>
</dbReference>
<protein>
    <recommendedName>
        <fullName evidence="1">Methyltransferase domain-containing protein</fullName>
    </recommendedName>
</protein>
<accession>A0A9W9SCP9</accession>
<reference evidence="2" key="2">
    <citation type="journal article" date="2023" name="IMA Fungus">
        <title>Comparative genomic study of the Penicillium genus elucidates a diverse pangenome and 15 lateral gene transfer events.</title>
        <authorList>
            <person name="Petersen C."/>
            <person name="Sorensen T."/>
            <person name="Nielsen M.R."/>
            <person name="Sondergaard T.E."/>
            <person name="Sorensen J.L."/>
            <person name="Fitzpatrick D.A."/>
            <person name="Frisvad J.C."/>
            <person name="Nielsen K.L."/>
        </authorList>
    </citation>
    <scope>NUCLEOTIDE SEQUENCE</scope>
    <source>
        <strain evidence="2">IBT 29677</strain>
    </source>
</reference>
<evidence type="ECO:0000313" key="2">
    <source>
        <dbReference type="EMBL" id="KAJ5376252.1"/>
    </source>
</evidence>
<dbReference type="OrthoDB" id="66144at2759"/>
<dbReference type="RefSeq" id="XP_056481282.1">
    <property type="nucleotide sequence ID" value="XM_056637775.1"/>
</dbReference>
<organism evidence="2 3">
    <name type="scientific">Penicillium cosmopolitanum</name>
    <dbReference type="NCBI Taxonomy" id="1131564"/>
    <lineage>
        <taxon>Eukaryota</taxon>
        <taxon>Fungi</taxon>
        <taxon>Dikarya</taxon>
        <taxon>Ascomycota</taxon>
        <taxon>Pezizomycotina</taxon>
        <taxon>Eurotiomycetes</taxon>
        <taxon>Eurotiomycetidae</taxon>
        <taxon>Eurotiales</taxon>
        <taxon>Aspergillaceae</taxon>
        <taxon>Penicillium</taxon>
    </lineage>
</organism>
<dbReference type="AlphaFoldDB" id="A0A9W9SCP9"/>
<name>A0A9W9SCP9_9EURO</name>
<reference evidence="2" key="1">
    <citation type="submission" date="2022-12" db="EMBL/GenBank/DDBJ databases">
        <authorList>
            <person name="Petersen C."/>
        </authorList>
    </citation>
    <scope>NUCLEOTIDE SEQUENCE</scope>
    <source>
        <strain evidence="2">IBT 29677</strain>
    </source>
</reference>
<dbReference type="InterPro" id="IPR041698">
    <property type="entry name" value="Methyltransf_25"/>
</dbReference>
<keyword evidence="3" id="KW-1185">Reference proteome</keyword>
<feature type="domain" description="Methyltransferase" evidence="1">
    <location>
        <begin position="70"/>
        <end position="161"/>
    </location>
</feature>
<gene>
    <name evidence="2" type="ORF">N7509_013138</name>
</gene>
<dbReference type="EMBL" id="JAPZBU010000012">
    <property type="protein sequence ID" value="KAJ5376252.1"/>
    <property type="molecule type" value="Genomic_DNA"/>
</dbReference>
<proteinExistence type="predicted"/>
<evidence type="ECO:0000259" key="1">
    <source>
        <dbReference type="Pfam" id="PF13649"/>
    </source>
</evidence>
<dbReference type="GeneID" id="81376755"/>
<evidence type="ECO:0000313" key="3">
    <source>
        <dbReference type="Proteomes" id="UP001147747"/>
    </source>
</evidence>
<dbReference type="Gene3D" id="3.40.50.150">
    <property type="entry name" value="Vaccinia Virus protein VP39"/>
    <property type="match status" value="1"/>
</dbReference>
<comment type="caution">
    <text evidence="2">The sequence shown here is derived from an EMBL/GenBank/DDBJ whole genome shotgun (WGS) entry which is preliminary data.</text>
</comment>
<dbReference type="CDD" id="cd02440">
    <property type="entry name" value="AdoMet_MTases"/>
    <property type="match status" value="1"/>
</dbReference>